<accession>A0AAV3QB62</accession>
<dbReference type="Proteomes" id="UP001454036">
    <property type="component" value="Unassembled WGS sequence"/>
</dbReference>
<dbReference type="AlphaFoldDB" id="A0AAV3QB62"/>
<gene>
    <name evidence="1" type="ORF">LIER_17436</name>
</gene>
<comment type="caution">
    <text evidence="1">The sequence shown here is derived from an EMBL/GenBank/DDBJ whole genome shotgun (WGS) entry which is preliminary data.</text>
</comment>
<evidence type="ECO:0000313" key="2">
    <source>
        <dbReference type="Proteomes" id="UP001454036"/>
    </source>
</evidence>
<protein>
    <submittedName>
        <fullName evidence="1">Uncharacterized protein</fullName>
    </submittedName>
</protein>
<organism evidence="1 2">
    <name type="scientific">Lithospermum erythrorhizon</name>
    <name type="common">Purple gromwell</name>
    <name type="synonym">Lithospermum officinale var. erythrorhizon</name>
    <dbReference type="NCBI Taxonomy" id="34254"/>
    <lineage>
        <taxon>Eukaryota</taxon>
        <taxon>Viridiplantae</taxon>
        <taxon>Streptophyta</taxon>
        <taxon>Embryophyta</taxon>
        <taxon>Tracheophyta</taxon>
        <taxon>Spermatophyta</taxon>
        <taxon>Magnoliopsida</taxon>
        <taxon>eudicotyledons</taxon>
        <taxon>Gunneridae</taxon>
        <taxon>Pentapetalae</taxon>
        <taxon>asterids</taxon>
        <taxon>lamiids</taxon>
        <taxon>Boraginales</taxon>
        <taxon>Boraginaceae</taxon>
        <taxon>Boraginoideae</taxon>
        <taxon>Lithospermeae</taxon>
        <taxon>Lithospermum</taxon>
    </lineage>
</organism>
<proteinExistence type="predicted"/>
<evidence type="ECO:0000313" key="1">
    <source>
        <dbReference type="EMBL" id="GAA0161019.1"/>
    </source>
</evidence>
<reference evidence="1 2" key="1">
    <citation type="submission" date="2024-01" db="EMBL/GenBank/DDBJ databases">
        <title>The complete chloroplast genome sequence of Lithospermum erythrorhizon: insights into the phylogenetic relationship among Boraginaceae species and the maternal lineages of purple gromwells.</title>
        <authorList>
            <person name="Okada T."/>
            <person name="Watanabe K."/>
        </authorList>
    </citation>
    <scope>NUCLEOTIDE SEQUENCE [LARGE SCALE GENOMIC DNA]</scope>
</reference>
<dbReference type="EMBL" id="BAABME010004059">
    <property type="protein sequence ID" value="GAA0161019.1"/>
    <property type="molecule type" value="Genomic_DNA"/>
</dbReference>
<keyword evidence="2" id="KW-1185">Reference proteome</keyword>
<sequence length="158" mass="18244">MVEINPTLPLFINMHNTSHSGPLTSFPSAQSCKNFVDHKPDKVAEGRWHTKWYFLKEGMSDAVPERWTSLEEALRPKFKKTVLIKAQITTLKRLSVNPYHYKVFCEEGMLIQAGMIRSKEFDPTVAPPVSWGIAYYILVCHSLFSFNDLTLNFSQMRF</sequence>
<name>A0AAV3QB62_LITER</name>